<keyword evidence="1" id="KW-1133">Transmembrane helix</keyword>
<sequence>MWNLSCEIFASMCIVAVILSQFVTEAKKTCLIVSLLPADGCTKNETCKQTNNQTGECECLPNYQRLNDKCVSIPTTTESLIDPNTMKQDTGESSGGGVTAGLLIPLFLILLTALVFLSARRYKWVQRLRQYRQNRYGNVLVTRDEDDDDPPIV</sequence>
<reference evidence="4" key="1">
    <citation type="submission" date="2025-08" db="UniProtKB">
        <authorList>
            <consortium name="RefSeq"/>
        </authorList>
    </citation>
    <scope>IDENTIFICATION</scope>
    <source>
        <tissue evidence="4">Thorax and Abdomen</tissue>
    </source>
</reference>
<keyword evidence="1" id="KW-0472">Membrane</keyword>
<evidence type="ECO:0000256" key="2">
    <source>
        <dbReference type="SAM" id="SignalP"/>
    </source>
</evidence>
<dbReference type="InParanoid" id="A0A6J0BM47"/>
<dbReference type="RefSeq" id="XP_015515322.1">
    <property type="nucleotide sequence ID" value="XM_015659836.2"/>
</dbReference>
<keyword evidence="1" id="KW-0812">Transmembrane</keyword>
<protein>
    <submittedName>
        <fullName evidence="4">Uncharacterized protein LOC107221000</fullName>
    </submittedName>
</protein>
<evidence type="ECO:0000313" key="4">
    <source>
        <dbReference type="RefSeq" id="XP_015515322.1"/>
    </source>
</evidence>
<feature type="transmembrane region" description="Helical" evidence="1">
    <location>
        <begin position="98"/>
        <end position="119"/>
    </location>
</feature>
<keyword evidence="2" id="KW-0732">Signal</keyword>
<accession>A0A6J0BM47</accession>
<dbReference type="SUPFAM" id="SSF57196">
    <property type="entry name" value="EGF/Laminin"/>
    <property type="match status" value="1"/>
</dbReference>
<organism evidence="4">
    <name type="scientific">Neodiprion lecontei</name>
    <name type="common">Redheaded pine sawfly</name>
    <dbReference type="NCBI Taxonomy" id="441921"/>
    <lineage>
        <taxon>Eukaryota</taxon>
        <taxon>Metazoa</taxon>
        <taxon>Ecdysozoa</taxon>
        <taxon>Arthropoda</taxon>
        <taxon>Hexapoda</taxon>
        <taxon>Insecta</taxon>
        <taxon>Pterygota</taxon>
        <taxon>Neoptera</taxon>
        <taxon>Endopterygota</taxon>
        <taxon>Hymenoptera</taxon>
        <taxon>Tenthredinoidea</taxon>
        <taxon>Diprionidae</taxon>
        <taxon>Diprioninae</taxon>
        <taxon>Neodiprion</taxon>
    </lineage>
</organism>
<dbReference type="KEGG" id="nlo:107221000"/>
<feature type="chain" id="PRO_5026677260" evidence="2">
    <location>
        <begin position="21"/>
        <end position="153"/>
    </location>
</feature>
<dbReference type="AlphaFoldDB" id="A0A6J0BM47"/>
<evidence type="ECO:0000313" key="3">
    <source>
        <dbReference type="Proteomes" id="UP000829291"/>
    </source>
</evidence>
<name>A0A6J0BM47_NEOLC</name>
<feature type="signal peptide" evidence="2">
    <location>
        <begin position="1"/>
        <end position="20"/>
    </location>
</feature>
<proteinExistence type="predicted"/>
<gene>
    <name evidence="4" type="primary">LOC107221000</name>
</gene>
<dbReference type="GeneID" id="107221000"/>
<dbReference type="OrthoDB" id="7655370at2759"/>
<dbReference type="Proteomes" id="UP000829291">
    <property type="component" value="Chromosome 4"/>
</dbReference>
<keyword evidence="3" id="KW-1185">Reference proteome</keyword>
<evidence type="ECO:0000256" key="1">
    <source>
        <dbReference type="SAM" id="Phobius"/>
    </source>
</evidence>